<evidence type="ECO:0000313" key="2">
    <source>
        <dbReference type="EMBL" id="KAF2799663.1"/>
    </source>
</evidence>
<dbReference type="OrthoDB" id="2430343at2759"/>
<dbReference type="Pfam" id="PF08589">
    <property type="entry name" value="ATG43"/>
    <property type="match status" value="1"/>
</dbReference>
<feature type="region of interest" description="Disordered" evidence="1">
    <location>
        <begin position="1"/>
        <end position="73"/>
    </location>
</feature>
<proteinExistence type="predicted"/>
<dbReference type="EMBL" id="MU001760">
    <property type="protein sequence ID" value="KAF2799663.1"/>
    <property type="molecule type" value="Genomic_DNA"/>
</dbReference>
<dbReference type="AlphaFoldDB" id="A0A6A6XTW1"/>
<dbReference type="GO" id="GO:0000423">
    <property type="term" value="P:mitophagy"/>
    <property type="evidence" value="ECO:0007669"/>
    <property type="project" value="InterPro"/>
</dbReference>
<organism evidence="2 3">
    <name type="scientific">Melanomma pulvis-pyrius CBS 109.77</name>
    <dbReference type="NCBI Taxonomy" id="1314802"/>
    <lineage>
        <taxon>Eukaryota</taxon>
        <taxon>Fungi</taxon>
        <taxon>Dikarya</taxon>
        <taxon>Ascomycota</taxon>
        <taxon>Pezizomycotina</taxon>
        <taxon>Dothideomycetes</taxon>
        <taxon>Pleosporomycetidae</taxon>
        <taxon>Pleosporales</taxon>
        <taxon>Melanommataceae</taxon>
        <taxon>Melanomma</taxon>
    </lineage>
</organism>
<feature type="compositionally biased region" description="Polar residues" evidence="1">
    <location>
        <begin position="1"/>
        <end position="35"/>
    </location>
</feature>
<dbReference type="GO" id="GO:0140580">
    <property type="term" value="F:mitochondrion autophagosome adaptor activity"/>
    <property type="evidence" value="ECO:0007669"/>
    <property type="project" value="InterPro"/>
</dbReference>
<sequence length="165" mass="18799">MASNAPSEIGSILQSVSINRHPSPTHDINPSTAASAKQPVRFSSHRDPDADSNVDEDEIPLSALEPMPRRGTMPPLPDMRFEQSYLKSIEHAEGWKGVLWITVRDQVIFCFAQGVLWQLILNGWRHWNKSAQFSGKTVGSKIRRWWWGVNGWKLPTAKEHYKKEL</sequence>
<gene>
    <name evidence="2" type="ORF">K505DRAFT_345729</name>
</gene>
<dbReference type="Proteomes" id="UP000799757">
    <property type="component" value="Unassembled WGS sequence"/>
</dbReference>
<dbReference type="InterPro" id="IPR013898">
    <property type="entry name" value="Atg43"/>
</dbReference>
<protein>
    <submittedName>
        <fullName evidence="2">DUF1770-domain-containing protein</fullName>
    </submittedName>
</protein>
<evidence type="ECO:0000256" key="1">
    <source>
        <dbReference type="SAM" id="MobiDB-lite"/>
    </source>
</evidence>
<name>A0A6A6XTW1_9PLEO</name>
<keyword evidence="3" id="KW-1185">Reference proteome</keyword>
<dbReference type="PANTHER" id="PTHR38699:SF1">
    <property type="entry name" value="MITOPHAGY RECEPTOR ATG43"/>
    <property type="match status" value="1"/>
</dbReference>
<accession>A0A6A6XTW1</accession>
<feature type="compositionally biased region" description="Acidic residues" evidence="1">
    <location>
        <begin position="50"/>
        <end position="59"/>
    </location>
</feature>
<evidence type="ECO:0000313" key="3">
    <source>
        <dbReference type="Proteomes" id="UP000799757"/>
    </source>
</evidence>
<reference evidence="2" key="1">
    <citation type="journal article" date="2020" name="Stud. Mycol.">
        <title>101 Dothideomycetes genomes: a test case for predicting lifestyles and emergence of pathogens.</title>
        <authorList>
            <person name="Haridas S."/>
            <person name="Albert R."/>
            <person name="Binder M."/>
            <person name="Bloem J."/>
            <person name="Labutti K."/>
            <person name="Salamov A."/>
            <person name="Andreopoulos B."/>
            <person name="Baker S."/>
            <person name="Barry K."/>
            <person name="Bills G."/>
            <person name="Bluhm B."/>
            <person name="Cannon C."/>
            <person name="Castanera R."/>
            <person name="Culley D."/>
            <person name="Daum C."/>
            <person name="Ezra D."/>
            <person name="Gonzalez J."/>
            <person name="Henrissat B."/>
            <person name="Kuo A."/>
            <person name="Liang C."/>
            <person name="Lipzen A."/>
            <person name="Lutzoni F."/>
            <person name="Magnuson J."/>
            <person name="Mondo S."/>
            <person name="Nolan M."/>
            <person name="Ohm R."/>
            <person name="Pangilinan J."/>
            <person name="Park H.-J."/>
            <person name="Ramirez L."/>
            <person name="Alfaro M."/>
            <person name="Sun H."/>
            <person name="Tritt A."/>
            <person name="Yoshinaga Y."/>
            <person name="Zwiers L.-H."/>
            <person name="Turgeon B."/>
            <person name="Goodwin S."/>
            <person name="Spatafora J."/>
            <person name="Crous P."/>
            <person name="Grigoriev I."/>
        </authorList>
    </citation>
    <scope>NUCLEOTIDE SEQUENCE</scope>
    <source>
        <strain evidence="2">CBS 109.77</strain>
    </source>
</reference>
<dbReference type="PANTHER" id="PTHR38699">
    <property type="entry name" value="CHROMOSOME 1, WHOLE GENOME SHOTGUN SEQUENCE"/>
    <property type="match status" value="1"/>
</dbReference>